<feature type="compositionally biased region" description="Basic and acidic residues" evidence="1">
    <location>
        <begin position="1"/>
        <end position="13"/>
    </location>
</feature>
<reference evidence="2" key="2">
    <citation type="submission" date="2023-03" db="EMBL/GenBank/DDBJ databases">
        <authorList>
            <person name="Inwood S.N."/>
            <person name="Skelly J.G."/>
            <person name="Guhlin J."/>
            <person name="Harrop T.W.R."/>
            <person name="Goldson S.G."/>
            <person name="Dearden P.K."/>
        </authorList>
    </citation>
    <scope>NUCLEOTIDE SEQUENCE</scope>
    <source>
        <strain evidence="2">Irish</strain>
        <tissue evidence="2">Whole body</tissue>
    </source>
</reference>
<dbReference type="AlphaFoldDB" id="A0AA39FWG7"/>
<keyword evidence="3" id="KW-1185">Reference proteome</keyword>
<dbReference type="EMBL" id="JAQQBS010000001">
    <property type="protein sequence ID" value="KAK0177119.1"/>
    <property type="molecule type" value="Genomic_DNA"/>
</dbReference>
<protein>
    <submittedName>
        <fullName evidence="2">Uncharacterized protein</fullName>
    </submittedName>
</protein>
<reference evidence="2" key="1">
    <citation type="journal article" date="2023" name="bioRxiv">
        <title>Scaffold-level genome assemblies of two parasitoid biocontrol wasps reveal the parthenogenesis mechanism and an associated novel virus.</title>
        <authorList>
            <person name="Inwood S."/>
            <person name="Skelly J."/>
            <person name="Guhlin J."/>
            <person name="Harrop T."/>
            <person name="Goldson S."/>
            <person name="Dearden P."/>
        </authorList>
    </citation>
    <scope>NUCLEOTIDE SEQUENCE</scope>
    <source>
        <strain evidence="2">Irish</strain>
        <tissue evidence="2">Whole body</tissue>
    </source>
</reference>
<feature type="region of interest" description="Disordered" evidence="1">
    <location>
        <begin position="72"/>
        <end position="178"/>
    </location>
</feature>
<accession>A0AA39FWG7</accession>
<comment type="caution">
    <text evidence="2">The sequence shown here is derived from an EMBL/GenBank/DDBJ whole genome shotgun (WGS) entry which is preliminary data.</text>
</comment>
<feature type="compositionally biased region" description="Pro residues" evidence="1">
    <location>
        <begin position="123"/>
        <end position="146"/>
    </location>
</feature>
<sequence>MSFRDDNSEHGDNDEFENDGFNSLNMENSALRAEMKSAINEREMLKNYIKSLHGLKPSDSFPIEFLLPTSSTSSNEIHQEQYHNEDQGQEAIPNSSSQASACKDAPRPLPSLLSSQLRSSLAPPLPSLPPPLPSSLPPPLPPPLPSSLPSLLPSLLLPPPPPPPPPMSSSLPPLQRPFSAPPALQSLWESRRPIMSLANQNVRATSHQSHQLTTRPKRWARGSRNGYKRGGRRGGGGLNKKVSFVQNIYL</sequence>
<organism evidence="2 3">
    <name type="scientific">Microctonus aethiopoides</name>
    <dbReference type="NCBI Taxonomy" id="144406"/>
    <lineage>
        <taxon>Eukaryota</taxon>
        <taxon>Metazoa</taxon>
        <taxon>Ecdysozoa</taxon>
        <taxon>Arthropoda</taxon>
        <taxon>Hexapoda</taxon>
        <taxon>Insecta</taxon>
        <taxon>Pterygota</taxon>
        <taxon>Neoptera</taxon>
        <taxon>Endopterygota</taxon>
        <taxon>Hymenoptera</taxon>
        <taxon>Apocrita</taxon>
        <taxon>Ichneumonoidea</taxon>
        <taxon>Braconidae</taxon>
        <taxon>Euphorinae</taxon>
        <taxon>Microctonus</taxon>
    </lineage>
</organism>
<feature type="compositionally biased region" description="Low complexity" evidence="1">
    <location>
        <begin position="110"/>
        <end position="122"/>
    </location>
</feature>
<proteinExistence type="predicted"/>
<dbReference type="Proteomes" id="UP001168990">
    <property type="component" value="Unassembled WGS sequence"/>
</dbReference>
<feature type="compositionally biased region" description="Polar residues" evidence="1">
    <location>
        <begin position="201"/>
        <end position="214"/>
    </location>
</feature>
<gene>
    <name evidence="2" type="ORF">PV328_001198</name>
</gene>
<feature type="region of interest" description="Disordered" evidence="1">
    <location>
        <begin position="201"/>
        <end position="239"/>
    </location>
</feature>
<feature type="compositionally biased region" description="Basic residues" evidence="1">
    <location>
        <begin position="215"/>
        <end position="232"/>
    </location>
</feature>
<feature type="region of interest" description="Disordered" evidence="1">
    <location>
        <begin position="1"/>
        <end position="22"/>
    </location>
</feature>
<feature type="compositionally biased region" description="Low complexity" evidence="1">
    <location>
        <begin position="168"/>
        <end position="177"/>
    </location>
</feature>
<feature type="compositionally biased region" description="Pro residues" evidence="1">
    <location>
        <begin position="156"/>
        <end position="167"/>
    </location>
</feature>
<name>A0AA39FWG7_9HYME</name>
<evidence type="ECO:0000313" key="2">
    <source>
        <dbReference type="EMBL" id="KAK0177119.1"/>
    </source>
</evidence>
<feature type="compositionally biased region" description="Basic and acidic residues" evidence="1">
    <location>
        <begin position="77"/>
        <end position="86"/>
    </location>
</feature>
<evidence type="ECO:0000313" key="3">
    <source>
        <dbReference type="Proteomes" id="UP001168990"/>
    </source>
</evidence>
<evidence type="ECO:0000256" key="1">
    <source>
        <dbReference type="SAM" id="MobiDB-lite"/>
    </source>
</evidence>